<comment type="caution">
    <text evidence="2">The sequence shown here is derived from an EMBL/GenBank/DDBJ whole genome shotgun (WGS) entry which is preliminary data.</text>
</comment>
<evidence type="ECO:0000256" key="1">
    <source>
        <dbReference type="SAM" id="MobiDB-lite"/>
    </source>
</evidence>
<evidence type="ECO:0000313" key="2">
    <source>
        <dbReference type="EMBL" id="GHE85017.1"/>
    </source>
</evidence>
<protein>
    <submittedName>
        <fullName evidence="2">Uncharacterized protein</fullName>
    </submittedName>
</protein>
<proteinExistence type="predicted"/>
<gene>
    <name evidence="2" type="ORF">GCM10018785_61130</name>
</gene>
<dbReference type="EMBL" id="BNBT01000137">
    <property type="protein sequence ID" value="GHE85017.1"/>
    <property type="molecule type" value="Genomic_DNA"/>
</dbReference>
<feature type="region of interest" description="Disordered" evidence="1">
    <location>
        <begin position="100"/>
        <end position="124"/>
    </location>
</feature>
<dbReference type="Proteomes" id="UP000608024">
    <property type="component" value="Unassembled WGS sequence"/>
</dbReference>
<evidence type="ECO:0000313" key="3">
    <source>
        <dbReference type="Proteomes" id="UP000608024"/>
    </source>
</evidence>
<name>A0A919A421_9ACTN</name>
<keyword evidence="3" id="KW-1185">Reference proteome</keyword>
<feature type="compositionally biased region" description="Basic residues" evidence="1">
    <location>
        <begin position="102"/>
        <end position="115"/>
    </location>
</feature>
<organism evidence="2 3">
    <name type="scientific">Streptomyces longispororuber</name>
    <dbReference type="NCBI Taxonomy" id="68230"/>
    <lineage>
        <taxon>Bacteria</taxon>
        <taxon>Bacillati</taxon>
        <taxon>Actinomycetota</taxon>
        <taxon>Actinomycetes</taxon>
        <taxon>Kitasatosporales</taxon>
        <taxon>Streptomycetaceae</taxon>
        <taxon>Streptomyces</taxon>
    </lineage>
</organism>
<accession>A0A919A421</accession>
<dbReference type="AlphaFoldDB" id="A0A919A421"/>
<reference evidence="2" key="2">
    <citation type="submission" date="2020-09" db="EMBL/GenBank/DDBJ databases">
        <authorList>
            <person name="Sun Q."/>
            <person name="Ohkuma M."/>
        </authorList>
    </citation>
    <scope>NUCLEOTIDE SEQUENCE</scope>
    <source>
        <strain evidence="2">JCM 4784</strain>
    </source>
</reference>
<reference evidence="2" key="1">
    <citation type="journal article" date="2014" name="Int. J. Syst. Evol. Microbiol.">
        <title>Complete genome sequence of Corynebacterium casei LMG S-19264T (=DSM 44701T), isolated from a smear-ripened cheese.</title>
        <authorList>
            <consortium name="US DOE Joint Genome Institute (JGI-PGF)"/>
            <person name="Walter F."/>
            <person name="Albersmeier A."/>
            <person name="Kalinowski J."/>
            <person name="Ruckert C."/>
        </authorList>
    </citation>
    <scope>NUCLEOTIDE SEQUENCE</scope>
    <source>
        <strain evidence="2">JCM 4784</strain>
    </source>
</reference>
<feature type="region of interest" description="Disordered" evidence="1">
    <location>
        <begin position="1"/>
        <end position="22"/>
    </location>
</feature>
<feature type="compositionally biased region" description="Gly residues" evidence="1">
    <location>
        <begin position="1"/>
        <end position="10"/>
    </location>
</feature>
<sequence length="124" mass="12744">METGGDGGWVGHARGDGRRSGTYAVTGGLARHRGAAAAAAAAAAAVVVVRAPPRQGGARAPPFVPGAPPPSRAYRLPPGLMRTGCRPPPRAYVRHAAETRAHTRHAVAPHTRARHTVAPCETIT</sequence>